<evidence type="ECO:0000313" key="2">
    <source>
        <dbReference type="EMBL" id="CAH3148677.1"/>
    </source>
</evidence>
<protein>
    <recommendedName>
        <fullName evidence="1">VWFA domain-containing protein</fullName>
    </recommendedName>
</protein>
<dbReference type="EMBL" id="CALNXI010000956">
    <property type="protein sequence ID" value="CAH3148677.1"/>
    <property type="molecule type" value="Genomic_DNA"/>
</dbReference>
<feature type="non-terminal residue" evidence="2">
    <location>
        <position position="1"/>
    </location>
</feature>
<gene>
    <name evidence="2" type="ORF">PEVE_00044671</name>
</gene>
<dbReference type="SUPFAM" id="SSF53300">
    <property type="entry name" value="vWA-like"/>
    <property type="match status" value="1"/>
</dbReference>
<dbReference type="CDD" id="cd01450">
    <property type="entry name" value="vWFA_subfamily_ECM"/>
    <property type="match status" value="1"/>
</dbReference>
<dbReference type="PRINTS" id="PR00453">
    <property type="entry name" value="VWFADOMAIN"/>
</dbReference>
<dbReference type="PANTHER" id="PTHR24020">
    <property type="entry name" value="COLLAGEN ALPHA"/>
    <property type="match status" value="1"/>
</dbReference>
<keyword evidence="3" id="KW-1185">Reference proteome</keyword>
<name>A0ABN8PUZ8_9CNID</name>
<sequence>EKCAPVVDVAFLVDSSGSIRSRDYRKMKTFVSKMVEQFNISPAGSRAAVVQYSTKATTVIRFGFSYTPLDEASQLMKDVGVLVIAIGIGKSVKREELEQIASSKKDVIIAKSFDDLLPAVESLTQTACEDIEGK</sequence>
<evidence type="ECO:0000259" key="1">
    <source>
        <dbReference type="PROSITE" id="PS50234"/>
    </source>
</evidence>
<dbReference type="PANTHER" id="PTHR24020:SF20">
    <property type="entry name" value="PH DOMAIN-CONTAINING PROTEIN"/>
    <property type="match status" value="1"/>
</dbReference>
<dbReference type="InterPro" id="IPR002035">
    <property type="entry name" value="VWF_A"/>
</dbReference>
<evidence type="ECO:0000313" key="3">
    <source>
        <dbReference type="Proteomes" id="UP001159427"/>
    </source>
</evidence>
<dbReference type="PROSITE" id="PS50234">
    <property type="entry name" value="VWFA"/>
    <property type="match status" value="1"/>
</dbReference>
<feature type="domain" description="VWFA" evidence="1">
    <location>
        <begin position="8"/>
        <end position="79"/>
    </location>
</feature>
<proteinExistence type="predicted"/>
<dbReference type="Proteomes" id="UP001159427">
    <property type="component" value="Unassembled WGS sequence"/>
</dbReference>
<dbReference type="Pfam" id="PF00092">
    <property type="entry name" value="VWA"/>
    <property type="match status" value="2"/>
</dbReference>
<organism evidence="2 3">
    <name type="scientific">Porites evermanni</name>
    <dbReference type="NCBI Taxonomy" id="104178"/>
    <lineage>
        <taxon>Eukaryota</taxon>
        <taxon>Metazoa</taxon>
        <taxon>Cnidaria</taxon>
        <taxon>Anthozoa</taxon>
        <taxon>Hexacorallia</taxon>
        <taxon>Scleractinia</taxon>
        <taxon>Fungiina</taxon>
        <taxon>Poritidae</taxon>
        <taxon>Porites</taxon>
    </lineage>
</organism>
<accession>A0ABN8PUZ8</accession>
<dbReference type="InterPro" id="IPR036465">
    <property type="entry name" value="vWFA_dom_sf"/>
</dbReference>
<feature type="non-terminal residue" evidence="2">
    <location>
        <position position="134"/>
    </location>
</feature>
<dbReference type="Gene3D" id="3.40.50.410">
    <property type="entry name" value="von Willebrand factor, type A domain"/>
    <property type="match status" value="2"/>
</dbReference>
<reference evidence="2 3" key="1">
    <citation type="submission" date="2022-05" db="EMBL/GenBank/DDBJ databases">
        <authorList>
            <consortium name="Genoscope - CEA"/>
            <person name="William W."/>
        </authorList>
    </citation>
    <scope>NUCLEOTIDE SEQUENCE [LARGE SCALE GENOMIC DNA]</scope>
</reference>
<comment type="caution">
    <text evidence="2">The sequence shown here is derived from an EMBL/GenBank/DDBJ whole genome shotgun (WGS) entry which is preliminary data.</text>
</comment>
<dbReference type="InterPro" id="IPR050525">
    <property type="entry name" value="ECM_Assembly_Org"/>
</dbReference>